<dbReference type="InterPro" id="IPR000257">
    <property type="entry name" value="Uroporphyrinogen_deCOase"/>
</dbReference>
<keyword evidence="3" id="KW-1185">Reference proteome</keyword>
<evidence type="ECO:0000313" key="3">
    <source>
        <dbReference type="Proteomes" id="UP001144204"/>
    </source>
</evidence>
<dbReference type="InterPro" id="IPR052024">
    <property type="entry name" value="Methanogen_methyltrans"/>
</dbReference>
<comment type="caution">
    <text evidence="2">The sequence shown here is derived from an EMBL/GenBank/DDBJ whole genome shotgun (WGS) entry which is preliminary data.</text>
</comment>
<dbReference type="Proteomes" id="UP001144204">
    <property type="component" value="Unassembled WGS sequence"/>
</dbReference>
<dbReference type="EMBL" id="BRPL01000002">
    <property type="protein sequence ID" value="GLB46306.1"/>
    <property type="molecule type" value="Genomic_DNA"/>
</dbReference>
<evidence type="ECO:0000259" key="1">
    <source>
        <dbReference type="Pfam" id="PF01208"/>
    </source>
</evidence>
<dbReference type="RefSeq" id="WP_286135764.1">
    <property type="nucleotide sequence ID" value="NZ_BRPL01000002.1"/>
</dbReference>
<name>A0A9W6B0G4_9LACO</name>
<sequence>MDRNDVLTAFDNKDEKKVPFSVWHHFNPNEFLTFVQNPKAFDTDVKGESNYVKTVNSDFVKLMDDGYFVCKFNHVDNPSDLNSLSKIQELNDDDPWLTGQYHLISDQIKAIDKSKVVFSNVFSAVTLFKWAFFNPEKDDDVSVADHRFADLYLKDPKTVTNALKVITQDIKKQVRVAKRAGADGVFFSTQEIQDKRIGKDFFKNVQEKLDAEIIDVINQNFDTGILHVCGFAGATNHLPWFTNYKLPIINWATKIDGYTLGEGKKLFGNRVVLGGFGNTQDDVLYKGSKEQIQNTVDKLIDEAGTQGVILGADCTVPRDTPVNHIKWAEEAAHTYLKRKGTN</sequence>
<proteinExistence type="predicted"/>
<dbReference type="SUPFAM" id="SSF51726">
    <property type="entry name" value="UROD/MetE-like"/>
    <property type="match status" value="1"/>
</dbReference>
<dbReference type="PANTHER" id="PTHR47099">
    <property type="entry name" value="METHYLCOBAMIDE:COM METHYLTRANSFERASE MTBA"/>
    <property type="match status" value="1"/>
</dbReference>
<gene>
    <name evidence="2" type="ORF">WR164_02850</name>
</gene>
<feature type="domain" description="Uroporphyrinogen decarboxylase (URO-D)" evidence="1">
    <location>
        <begin position="147"/>
        <end position="335"/>
    </location>
</feature>
<dbReference type="Pfam" id="PF01208">
    <property type="entry name" value="URO-D"/>
    <property type="match status" value="1"/>
</dbReference>
<dbReference type="GO" id="GO:0006779">
    <property type="term" value="P:porphyrin-containing compound biosynthetic process"/>
    <property type="evidence" value="ECO:0007669"/>
    <property type="project" value="InterPro"/>
</dbReference>
<reference evidence="2" key="1">
    <citation type="submission" date="2022-07" db="EMBL/GenBank/DDBJ databases">
        <authorList>
            <person name="Kouya T."/>
            <person name="Ishiyama Y."/>
        </authorList>
    </citation>
    <scope>NUCLEOTIDE SEQUENCE</scope>
    <source>
        <strain evidence="2">WR16-4</strain>
    </source>
</reference>
<protein>
    <submittedName>
        <fullName evidence="2">Uroporphyrinogen decarboxylase</fullName>
    </submittedName>
</protein>
<accession>A0A9W6B0G4</accession>
<dbReference type="Gene3D" id="3.20.20.210">
    <property type="match status" value="1"/>
</dbReference>
<evidence type="ECO:0000313" key="2">
    <source>
        <dbReference type="EMBL" id="GLB46306.1"/>
    </source>
</evidence>
<dbReference type="GO" id="GO:0004853">
    <property type="term" value="F:uroporphyrinogen decarboxylase activity"/>
    <property type="evidence" value="ECO:0007669"/>
    <property type="project" value="InterPro"/>
</dbReference>
<dbReference type="PANTHER" id="PTHR47099:SF1">
    <property type="entry name" value="METHYLCOBAMIDE:COM METHYLTRANSFERASE MTBA"/>
    <property type="match status" value="1"/>
</dbReference>
<dbReference type="AlphaFoldDB" id="A0A9W6B0G4"/>
<dbReference type="InterPro" id="IPR038071">
    <property type="entry name" value="UROD/MetE-like_sf"/>
</dbReference>
<reference evidence="2" key="2">
    <citation type="journal article" date="2023" name="PLoS ONE">
        <title>Philodulcilactobacillus myokoensis gen. nov., sp. nov., a fructophilic, acidophilic, and agar-phobic lactic acid bacterium isolated from fermented vegetable extracts.</title>
        <authorList>
            <person name="Kouya T."/>
            <person name="Ishiyama Y."/>
            <person name="Ohashi S."/>
            <person name="Kumakubo R."/>
            <person name="Yamazaki T."/>
            <person name="Otaki T."/>
        </authorList>
    </citation>
    <scope>NUCLEOTIDE SEQUENCE</scope>
    <source>
        <strain evidence="2">WR16-4</strain>
    </source>
</reference>
<organism evidence="2 3">
    <name type="scientific">Philodulcilactobacillus myokoensis</name>
    <dbReference type="NCBI Taxonomy" id="2929573"/>
    <lineage>
        <taxon>Bacteria</taxon>
        <taxon>Bacillati</taxon>
        <taxon>Bacillota</taxon>
        <taxon>Bacilli</taxon>
        <taxon>Lactobacillales</taxon>
        <taxon>Lactobacillaceae</taxon>
        <taxon>Philodulcilactobacillus</taxon>
    </lineage>
</organism>